<name>A0A2U1SW36_METSR</name>
<accession>A0A2U1SW36</accession>
<organism evidence="1 2">
    <name type="scientific">Methylosinus sporium</name>
    <dbReference type="NCBI Taxonomy" id="428"/>
    <lineage>
        <taxon>Bacteria</taxon>
        <taxon>Pseudomonadati</taxon>
        <taxon>Pseudomonadota</taxon>
        <taxon>Alphaproteobacteria</taxon>
        <taxon>Hyphomicrobiales</taxon>
        <taxon>Methylocystaceae</taxon>
        <taxon>Methylosinus</taxon>
    </lineage>
</organism>
<evidence type="ECO:0000313" key="1">
    <source>
        <dbReference type="EMBL" id="PWB95818.1"/>
    </source>
</evidence>
<sequence length="99" mass="11203">MERILIDRTESFDRNALYRRRGVARETFLEAIPTSPIRARSIVFSLPARSCVVMLRAGMIRASPRVAARSRPLQKARFAAFPDVGARTESCEPEQALRN</sequence>
<reference evidence="1 2" key="1">
    <citation type="journal article" date="2018" name="Appl. Microbiol. Biotechnol.">
        <title>Co-cultivation of the strictly anaerobic methanogen Methanosarcina barkeri with aerobic methanotrophs in an oxygen-limited membrane bioreactor.</title>
        <authorList>
            <person name="In 't Zandt M.H."/>
            <person name="van den Bosch T.J.M."/>
            <person name="Rijkers R."/>
            <person name="van Kessel M.A.H.J."/>
            <person name="Jetten M.S.M."/>
            <person name="Welte C.U."/>
        </authorList>
    </citation>
    <scope>NUCLEOTIDE SEQUENCE [LARGE SCALE GENOMIC DNA]</scope>
    <source>
        <strain evidence="1 2">DSM 17706</strain>
    </source>
</reference>
<protein>
    <submittedName>
        <fullName evidence="1">Uncharacterized protein</fullName>
    </submittedName>
</protein>
<gene>
    <name evidence="1" type="ORF">C5689_01585</name>
</gene>
<dbReference type="Proteomes" id="UP000245137">
    <property type="component" value="Unassembled WGS sequence"/>
</dbReference>
<evidence type="ECO:0000313" key="2">
    <source>
        <dbReference type="Proteomes" id="UP000245137"/>
    </source>
</evidence>
<dbReference type="AlphaFoldDB" id="A0A2U1SW36"/>
<dbReference type="EMBL" id="PUIV01000001">
    <property type="protein sequence ID" value="PWB95818.1"/>
    <property type="molecule type" value="Genomic_DNA"/>
</dbReference>
<proteinExistence type="predicted"/>
<comment type="caution">
    <text evidence="1">The sequence shown here is derived from an EMBL/GenBank/DDBJ whole genome shotgun (WGS) entry which is preliminary data.</text>
</comment>
<keyword evidence="2" id="KW-1185">Reference proteome</keyword>